<evidence type="ECO:0008006" key="3">
    <source>
        <dbReference type="Google" id="ProtNLM"/>
    </source>
</evidence>
<reference evidence="2" key="1">
    <citation type="journal article" date="2017" name="Genome Biol.">
        <title>Comparative genomics reveals high biological diversity and specific adaptations in the industrially and medically important fungal genus Aspergillus.</title>
        <authorList>
            <person name="de Vries R.P."/>
            <person name="Riley R."/>
            <person name="Wiebenga A."/>
            <person name="Aguilar-Osorio G."/>
            <person name="Amillis S."/>
            <person name="Uchima C.A."/>
            <person name="Anderluh G."/>
            <person name="Asadollahi M."/>
            <person name="Askin M."/>
            <person name="Barry K."/>
            <person name="Battaglia E."/>
            <person name="Bayram O."/>
            <person name="Benocci T."/>
            <person name="Braus-Stromeyer S.A."/>
            <person name="Caldana C."/>
            <person name="Canovas D."/>
            <person name="Cerqueira G.C."/>
            <person name="Chen F."/>
            <person name="Chen W."/>
            <person name="Choi C."/>
            <person name="Clum A."/>
            <person name="Dos Santos R.A."/>
            <person name="Damasio A.R."/>
            <person name="Diallinas G."/>
            <person name="Emri T."/>
            <person name="Fekete E."/>
            <person name="Flipphi M."/>
            <person name="Freyberg S."/>
            <person name="Gallo A."/>
            <person name="Gournas C."/>
            <person name="Habgood R."/>
            <person name="Hainaut M."/>
            <person name="Harispe M.L."/>
            <person name="Henrissat B."/>
            <person name="Hilden K.S."/>
            <person name="Hope R."/>
            <person name="Hossain A."/>
            <person name="Karabika E."/>
            <person name="Karaffa L."/>
            <person name="Karanyi Z."/>
            <person name="Krasevec N."/>
            <person name="Kuo A."/>
            <person name="Kusch H."/>
            <person name="LaButti K."/>
            <person name="Lagendijk E.L."/>
            <person name="Lapidus A."/>
            <person name="Levasseur A."/>
            <person name="Lindquist E."/>
            <person name="Lipzen A."/>
            <person name="Logrieco A.F."/>
            <person name="MacCabe A."/>
            <person name="Maekelae M.R."/>
            <person name="Malavazi I."/>
            <person name="Melin P."/>
            <person name="Meyer V."/>
            <person name="Mielnichuk N."/>
            <person name="Miskei M."/>
            <person name="Molnar A.P."/>
            <person name="Mule G."/>
            <person name="Ngan C.Y."/>
            <person name="Orejas M."/>
            <person name="Orosz E."/>
            <person name="Ouedraogo J.P."/>
            <person name="Overkamp K.M."/>
            <person name="Park H.-S."/>
            <person name="Perrone G."/>
            <person name="Piumi F."/>
            <person name="Punt P.J."/>
            <person name="Ram A.F."/>
            <person name="Ramon A."/>
            <person name="Rauscher S."/>
            <person name="Record E."/>
            <person name="Riano-Pachon D.M."/>
            <person name="Robert V."/>
            <person name="Roehrig J."/>
            <person name="Ruller R."/>
            <person name="Salamov A."/>
            <person name="Salih N.S."/>
            <person name="Samson R.A."/>
            <person name="Sandor E."/>
            <person name="Sanguinetti M."/>
            <person name="Schuetze T."/>
            <person name="Sepcic K."/>
            <person name="Shelest E."/>
            <person name="Sherlock G."/>
            <person name="Sophianopoulou V."/>
            <person name="Squina F.M."/>
            <person name="Sun H."/>
            <person name="Susca A."/>
            <person name="Todd R.B."/>
            <person name="Tsang A."/>
            <person name="Unkles S.E."/>
            <person name="van de Wiele N."/>
            <person name="van Rossen-Uffink D."/>
            <person name="Oliveira J.V."/>
            <person name="Vesth T.C."/>
            <person name="Visser J."/>
            <person name="Yu J.-H."/>
            <person name="Zhou M."/>
            <person name="Andersen M.R."/>
            <person name="Archer D.B."/>
            <person name="Baker S.E."/>
            <person name="Benoit I."/>
            <person name="Brakhage A.A."/>
            <person name="Braus G.H."/>
            <person name="Fischer R."/>
            <person name="Frisvad J.C."/>
            <person name="Goldman G.H."/>
            <person name="Houbraken J."/>
            <person name="Oakley B."/>
            <person name="Pocsi I."/>
            <person name="Scazzocchio C."/>
            <person name="Seiboth B."/>
            <person name="vanKuyk P.A."/>
            <person name="Wortman J."/>
            <person name="Dyer P.S."/>
            <person name="Grigoriev I.V."/>
        </authorList>
    </citation>
    <scope>NUCLEOTIDE SEQUENCE [LARGE SCALE GENOMIC DNA]</scope>
    <source>
        <strain evidence="2">ITEM 5010</strain>
    </source>
</reference>
<name>A0A1R3RM79_ASPC5</name>
<evidence type="ECO:0000313" key="1">
    <source>
        <dbReference type="EMBL" id="OOF95596.1"/>
    </source>
</evidence>
<protein>
    <recommendedName>
        <fullName evidence="3">L-asparaginase II</fullName>
    </recommendedName>
</protein>
<dbReference type="EMBL" id="KV907500">
    <property type="protein sequence ID" value="OOF95596.1"/>
    <property type="molecule type" value="Genomic_DNA"/>
</dbReference>
<proteinExistence type="predicted"/>
<dbReference type="InterPro" id="IPR010349">
    <property type="entry name" value="Asparaginase_II"/>
</dbReference>
<organism evidence="1 2">
    <name type="scientific">Aspergillus carbonarius (strain ITEM 5010)</name>
    <dbReference type="NCBI Taxonomy" id="602072"/>
    <lineage>
        <taxon>Eukaryota</taxon>
        <taxon>Fungi</taxon>
        <taxon>Dikarya</taxon>
        <taxon>Ascomycota</taxon>
        <taxon>Pezizomycotina</taxon>
        <taxon>Eurotiomycetes</taxon>
        <taxon>Eurotiomycetidae</taxon>
        <taxon>Eurotiales</taxon>
        <taxon>Aspergillaceae</taxon>
        <taxon>Aspergillus</taxon>
        <taxon>Aspergillus subgen. Circumdati</taxon>
    </lineage>
</organism>
<dbReference type="OrthoDB" id="2588474at2759"/>
<dbReference type="PANTHER" id="PTHR42110:SF1">
    <property type="entry name" value="L-ASPARAGINASE, PUTATIVE (AFU_ORTHOLOGUE AFUA_3G11890)-RELATED"/>
    <property type="match status" value="1"/>
</dbReference>
<dbReference type="Proteomes" id="UP000188318">
    <property type="component" value="Unassembled WGS sequence"/>
</dbReference>
<dbReference type="AlphaFoldDB" id="A0A1R3RM79"/>
<keyword evidence="2" id="KW-1185">Reference proteome</keyword>
<dbReference type="VEuPathDB" id="FungiDB:ASPCADRAFT_507419"/>
<gene>
    <name evidence="1" type="ORF">ASPCADRAFT_507419</name>
</gene>
<dbReference type="PANTHER" id="PTHR42110">
    <property type="entry name" value="L-ASPARAGINASE, PUTATIVE (AFU_ORTHOLOGUE AFUA_3G11890)-RELATED"/>
    <property type="match status" value="1"/>
</dbReference>
<sequence length="360" mass="38220">MTVPMPIHDVVTTRGPVIENRHQVHAVVTDATGRIRAAVGNPMRITLARSAAKPAQALAVLETGAVEQFGFDDADLALMCASHSSEDRHIVRARAMLAKAQLDEGDLRCGGHPAISDAVNRGWIQRDFTPTAICNNCSGKHAGMLAGAKAIGAPTADYHQANHPLQRRVKRVVEELAGLEPTGAQWAIDGCNLPAPAFPLHHLARIYARIAYAADTADTADASPSATLSTQTQDLARIFHAMARHPELVGGHGRFCTELMEAFAGALIGKVGADGCYAVGIRASDQTRQLGADGAMGIAVKIEDGNLDILYAAVVEILGQLQLGTPDQRQRLAAFHQPPIRNTAGVVTGTLSHRFQMSLP</sequence>
<accession>A0A1R3RM79</accession>
<evidence type="ECO:0000313" key="2">
    <source>
        <dbReference type="Proteomes" id="UP000188318"/>
    </source>
</evidence>
<dbReference type="Pfam" id="PF06089">
    <property type="entry name" value="Asparaginase_II"/>
    <property type="match status" value="1"/>
</dbReference>
<dbReference type="OMA" id="EHNCSGK"/>